<proteinExistence type="predicted"/>
<feature type="transmembrane region" description="Helical" evidence="8">
    <location>
        <begin position="312"/>
        <end position="333"/>
    </location>
</feature>
<keyword evidence="3" id="KW-1003">Cell membrane</keyword>
<evidence type="ECO:0000313" key="10">
    <source>
        <dbReference type="EMBL" id="VAW17517.1"/>
    </source>
</evidence>
<evidence type="ECO:0000259" key="9">
    <source>
        <dbReference type="PROSITE" id="PS50928"/>
    </source>
</evidence>
<keyword evidence="6 8" id="KW-1133">Transmembrane helix</keyword>
<gene>
    <name evidence="10" type="ORF">MNBD_ALPHA09-503</name>
</gene>
<feature type="transmembrane region" description="Helical" evidence="8">
    <location>
        <begin position="539"/>
        <end position="562"/>
    </location>
</feature>
<evidence type="ECO:0000256" key="5">
    <source>
        <dbReference type="ARBA" id="ARBA00022692"/>
    </source>
</evidence>
<evidence type="ECO:0000256" key="8">
    <source>
        <dbReference type="SAM" id="Phobius"/>
    </source>
</evidence>
<keyword evidence="2" id="KW-0813">Transport</keyword>
<dbReference type="InterPro" id="IPR000515">
    <property type="entry name" value="MetI-like"/>
</dbReference>
<reference evidence="10" key="1">
    <citation type="submission" date="2018-06" db="EMBL/GenBank/DDBJ databases">
        <authorList>
            <person name="Zhirakovskaya E."/>
        </authorList>
    </citation>
    <scope>NUCLEOTIDE SEQUENCE</scope>
</reference>
<keyword evidence="7 8" id="KW-0472">Membrane</keyword>
<dbReference type="EMBL" id="UOEM01000105">
    <property type="protein sequence ID" value="VAW17517.1"/>
    <property type="molecule type" value="Genomic_DNA"/>
</dbReference>
<evidence type="ECO:0000256" key="7">
    <source>
        <dbReference type="ARBA" id="ARBA00023136"/>
    </source>
</evidence>
<dbReference type="Pfam" id="PF00528">
    <property type="entry name" value="BPD_transp_1"/>
    <property type="match status" value="2"/>
</dbReference>
<accession>A0A3B0TVU3</accession>
<dbReference type="Gene3D" id="1.10.3720.10">
    <property type="entry name" value="MetI-like"/>
    <property type="match status" value="2"/>
</dbReference>
<keyword evidence="4" id="KW-0997">Cell inner membrane</keyword>
<keyword evidence="5 8" id="KW-0812">Transmembrane</keyword>
<evidence type="ECO:0000256" key="1">
    <source>
        <dbReference type="ARBA" id="ARBA00004429"/>
    </source>
</evidence>
<dbReference type="GO" id="GO:0055085">
    <property type="term" value="P:transmembrane transport"/>
    <property type="evidence" value="ECO:0007669"/>
    <property type="project" value="InterPro"/>
</dbReference>
<feature type="transmembrane region" description="Helical" evidence="8">
    <location>
        <begin position="486"/>
        <end position="507"/>
    </location>
</feature>
<protein>
    <submittedName>
        <fullName evidence="10">Ferric iron ABC transporter, permease protein</fullName>
    </submittedName>
</protein>
<dbReference type="AlphaFoldDB" id="A0A3B0TVU3"/>
<dbReference type="PANTHER" id="PTHR43357:SF4">
    <property type="entry name" value="INNER MEMBRANE ABC TRANSPORTER PERMEASE PROTEIN YDCV"/>
    <property type="match status" value="1"/>
</dbReference>
<sequence length="574" mass="61522">MADTTLPGKTIFKAFRRTEVRLFAVLCGVVGILSLLPLARLMWEAILPQGRFSTLAAREIFNSSSTWVALGHSLEVAVGGTLLASVLGIVVALAVSMTDLRARSLFVLCFVLPVMIAPQVMALSWLQIVGPASPLLKMLGIAPPIGTPNPLYSKWGIILLLGVHYAPLVFLAMRAGLRALPRELIEAGLSNGAGSLTVLRTIVLPLTRPALVAGVALVFVSCIGNFGIPAFLGIPGRYLVLPTLIYQKLAGAGPSILSEVAVLSMLIGIIAIGGIALQNFALRGKDYAVVAASIAARPVKLGRWRTLIEGALWFYVLFVLVVPIFGLVLNALAPAYGVIINFNTATWENFAYVLFEHDAVKRAFANSMLLSLGASVILLILSIPLAYFLVWRKSRALRALNLLIELPYALPGVVLAIAAILLFLKPIPVFQITLYNTVWIILFAYLARFLALAIRPTISGYLQVDRALDEAAQVAGANILMRLRTILFPLVAPTAVTGALLVFLTAFNELTVSALLWSSGAETLGVLVFSFEQAGSTNIASAVAVLTIIVTVLLMLSTLLFASRLPEGVIPWRD</sequence>
<feature type="transmembrane region" description="Helical" evidence="8">
    <location>
        <begin position="210"/>
        <end position="236"/>
    </location>
</feature>
<feature type="transmembrane region" description="Helical" evidence="8">
    <location>
        <begin position="256"/>
        <end position="277"/>
    </location>
</feature>
<feature type="transmembrane region" description="Helical" evidence="8">
    <location>
        <begin position="436"/>
        <end position="454"/>
    </location>
</feature>
<feature type="transmembrane region" description="Helical" evidence="8">
    <location>
        <begin position="368"/>
        <end position="390"/>
    </location>
</feature>
<comment type="subcellular location">
    <subcellularLocation>
        <location evidence="1">Cell inner membrane</location>
        <topology evidence="1">Multi-pass membrane protein</topology>
    </subcellularLocation>
</comment>
<feature type="transmembrane region" description="Helical" evidence="8">
    <location>
        <begin position="105"/>
        <end position="128"/>
    </location>
</feature>
<feature type="transmembrane region" description="Helical" evidence="8">
    <location>
        <begin position="402"/>
        <end position="424"/>
    </location>
</feature>
<dbReference type="GO" id="GO:0005886">
    <property type="term" value="C:plasma membrane"/>
    <property type="evidence" value="ECO:0007669"/>
    <property type="project" value="UniProtKB-SubCell"/>
</dbReference>
<organism evidence="10">
    <name type="scientific">hydrothermal vent metagenome</name>
    <dbReference type="NCBI Taxonomy" id="652676"/>
    <lineage>
        <taxon>unclassified sequences</taxon>
        <taxon>metagenomes</taxon>
        <taxon>ecological metagenomes</taxon>
    </lineage>
</organism>
<evidence type="ECO:0000256" key="6">
    <source>
        <dbReference type="ARBA" id="ARBA00022989"/>
    </source>
</evidence>
<evidence type="ECO:0000256" key="3">
    <source>
        <dbReference type="ARBA" id="ARBA00022475"/>
    </source>
</evidence>
<feature type="domain" description="ABC transmembrane type-1" evidence="9">
    <location>
        <begin position="364"/>
        <end position="560"/>
    </location>
</feature>
<evidence type="ECO:0000256" key="2">
    <source>
        <dbReference type="ARBA" id="ARBA00022448"/>
    </source>
</evidence>
<dbReference type="InterPro" id="IPR035906">
    <property type="entry name" value="MetI-like_sf"/>
</dbReference>
<dbReference type="PROSITE" id="PS50928">
    <property type="entry name" value="ABC_TM1"/>
    <property type="match status" value="2"/>
</dbReference>
<feature type="transmembrane region" description="Helical" evidence="8">
    <location>
        <begin position="20"/>
        <end position="43"/>
    </location>
</feature>
<feature type="transmembrane region" description="Helical" evidence="8">
    <location>
        <begin position="155"/>
        <end position="173"/>
    </location>
</feature>
<dbReference type="SUPFAM" id="SSF161098">
    <property type="entry name" value="MetI-like"/>
    <property type="match status" value="2"/>
</dbReference>
<evidence type="ECO:0000256" key="4">
    <source>
        <dbReference type="ARBA" id="ARBA00022519"/>
    </source>
</evidence>
<name>A0A3B0TVU3_9ZZZZ</name>
<dbReference type="CDD" id="cd06261">
    <property type="entry name" value="TM_PBP2"/>
    <property type="match status" value="2"/>
</dbReference>
<dbReference type="PANTHER" id="PTHR43357">
    <property type="entry name" value="INNER MEMBRANE ABC TRANSPORTER PERMEASE PROTEIN YDCV"/>
    <property type="match status" value="1"/>
</dbReference>
<feature type="transmembrane region" description="Helical" evidence="8">
    <location>
        <begin position="76"/>
        <end position="98"/>
    </location>
</feature>
<feature type="domain" description="ABC transmembrane type-1" evidence="9">
    <location>
        <begin position="70"/>
        <end position="278"/>
    </location>
</feature>